<accession>A0A0L7KJH4</accession>
<reference evidence="3 4" key="1">
    <citation type="submission" date="2006-03" db="EMBL/GenBank/DDBJ databases">
        <title>Annotation of Plasmodium falciparum HB3.</title>
        <authorList>
            <consortium name="The Broad Institute Genome Sequencing Platform"/>
            <person name="Volkman S.K."/>
            <person name="Neafsey D.E."/>
            <person name="Dash A.P."/>
            <person name="Chitnis C.E."/>
            <person name="Hartl D.L."/>
            <person name="Young S.K."/>
            <person name="Zeng Q."/>
            <person name="Koehrsen M."/>
            <person name="Alvarado L."/>
            <person name="Berlin A."/>
            <person name="Borenstein D."/>
            <person name="Chapman S.B."/>
            <person name="Chen Z."/>
            <person name="Engels R."/>
            <person name="Freedman E."/>
            <person name="Gellesch M."/>
            <person name="Goldberg J."/>
            <person name="Griggs A."/>
            <person name="Gujja S."/>
            <person name="Heilman E.R."/>
            <person name="Heiman D.I."/>
            <person name="Howarth C."/>
            <person name="Jen D."/>
            <person name="Larson L."/>
            <person name="Mehta T."/>
            <person name="Neiman D."/>
            <person name="Park D."/>
            <person name="Pearson M."/>
            <person name="Roberts A."/>
            <person name="Saif S."/>
            <person name="Shea T."/>
            <person name="Shenoy N."/>
            <person name="Sisk P."/>
            <person name="Stolte C."/>
            <person name="Sykes S."/>
            <person name="Walk T."/>
            <person name="White J."/>
            <person name="Yandava C."/>
            <person name="Haas B."/>
            <person name="Henn M.R."/>
            <person name="Nusbaum C."/>
            <person name="Birren B."/>
        </authorList>
    </citation>
    <scope>NUCLEOTIDE SEQUENCE [LARGE SCALE GENOMIC DNA]</scope>
    <source>
        <strain evidence="3">HB3</strain>
    </source>
</reference>
<evidence type="ECO:0000256" key="1">
    <source>
        <dbReference type="SAM" id="MobiDB-lite"/>
    </source>
</evidence>
<dbReference type="Pfam" id="PF05424">
    <property type="entry name" value="Duffy_binding"/>
    <property type="match status" value="1"/>
</dbReference>
<dbReference type="Gene3D" id="1.20.1310.20">
    <property type="entry name" value="Duffy-antigen binding domain"/>
    <property type="match status" value="1"/>
</dbReference>
<feature type="region of interest" description="Disordered" evidence="1">
    <location>
        <begin position="84"/>
        <end position="112"/>
    </location>
</feature>
<gene>
    <name evidence="3" type="ORF">PFHG_05104</name>
</gene>
<feature type="non-terminal residue" evidence="3">
    <location>
        <position position="112"/>
    </location>
</feature>
<evidence type="ECO:0000313" key="3">
    <source>
        <dbReference type="EMBL" id="KOB63503.1"/>
    </source>
</evidence>
<dbReference type="EMBL" id="CH672211">
    <property type="protein sequence ID" value="KOB63503.1"/>
    <property type="molecule type" value="Genomic_DNA"/>
</dbReference>
<dbReference type="GO" id="GO:0046789">
    <property type="term" value="F:host cell surface receptor binding"/>
    <property type="evidence" value="ECO:0007669"/>
    <property type="project" value="InterPro"/>
</dbReference>
<sequence>MEKKKEKEEAQENVYIPTDENDEEQNKLQKSGKIPPDFLRLMFYTLGDYRDICVGNTDIVVEALSSSEKEKMNKIQQKIKDIVEKLNGDTPGQQPSDKHSGGKDKTPTHNDT</sequence>
<proteinExistence type="predicted"/>
<evidence type="ECO:0000259" key="2">
    <source>
        <dbReference type="Pfam" id="PF05424"/>
    </source>
</evidence>
<feature type="region of interest" description="Disordered" evidence="1">
    <location>
        <begin position="1"/>
        <end position="31"/>
    </location>
</feature>
<feature type="compositionally biased region" description="Basic and acidic residues" evidence="1">
    <location>
        <begin position="96"/>
        <end position="112"/>
    </location>
</feature>
<dbReference type="InterPro" id="IPR008602">
    <property type="entry name" value="Duffy-antigen-binding"/>
</dbReference>
<dbReference type="Proteomes" id="UP000054289">
    <property type="component" value="Unassembled WGS sequence"/>
</dbReference>
<protein>
    <recommendedName>
        <fullName evidence="2">Duffy-antigen binding domain-containing protein</fullName>
    </recommendedName>
</protein>
<evidence type="ECO:0000313" key="4">
    <source>
        <dbReference type="Proteomes" id="UP000054289"/>
    </source>
</evidence>
<dbReference type="AlphaFoldDB" id="A0A0L7KJH4"/>
<feature type="compositionally biased region" description="Basic and acidic residues" evidence="1">
    <location>
        <begin position="1"/>
        <end position="10"/>
    </location>
</feature>
<reference evidence="4" key="2">
    <citation type="submission" date="2006-03" db="EMBL/GenBank/DDBJ databases">
        <title>The genome sequence of the Plasmodium falciparum HB3.</title>
        <authorList>
            <consortium name="The Broad Institute Genome Sequencing Platform"/>
            <person name="Birren B."/>
            <person name="Lander E."/>
            <person name="Galagan J."/>
            <person name="Nusbaum C."/>
            <person name="Devon K."/>
            <person name="Henn M."/>
            <person name="Jaffe D."/>
            <person name="Butler J."/>
            <person name="Alvarez P."/>
            <person name="Gnerre S."/>
            <person name="Grabherr M."/>
            <person name="Kleber M."/>
            <person name="Mauceli E."/>
            <person name="Brockman W."/>
            <person name="MacCallum I.A."/>
            <person name="Rounsley S."/>
            <person name="Young S."/>
            <person name="LaButti K."/>
            <person name="Pushparaj V."/>
            <person name="DeCaprio D."/>
            <person name="Crawford M."/>
            <person name="Koehrsen M."/>
            <person name="Engels R."/>
            <person name="Montgomery P."/>
            <person name="Pearson M."/>
            <person name="Howarth C."/>
            <person name="Larson L."/>
            <person name="Luoma S."/>
            <person name="White J."/>
            <person name="Kodira C."/>
            <person name="Zeng Q."/>
            <person name="Oleary S."/>
            <person name="Yandava C."/>
            <person name="Alvarado L."/>
            <person name="Wirth D."/>
            <person name="Volkman S."/>
            <person name="Hartl D."/>
        </authorList>
    </citation>
    <scope>NUCLEOTIDE SEQUENCE [LARGE SCALE GENOMIC DNA]</scope>
</reference>
<dbReference type="InterPro" id="IPR042202">
    <property type="entry name" value="Duffy-ag-bd_sf"/>
</dbReference>
<dbReference type="SUPFAM" id="SSF140924">
    <property type="entry name" value="Duffy binding domain-like"/>
    <property type="match status" value="1"/>
</dbReference>
<dbReference type="KEGG" id="pfh:PFHG_05104"/>
<name>A0A0L7KJH4_PLAFX</name>
<dbReference type="GO" id="GO:0016020">
    <property type="term" value="C:membrane"/>
    <property type="evidence" value="ECO:0007669"/>
    <property type="project" value="InterPro"/>
</dbReference>
<feature type="domain" description="Duffy-antigen binding" evidence="2">
    <location>
        <begin position="24"/>
        <end position="96"/>
    </location>
</feature>
<organism evidence="3 4">
    <name type="scientific">Plasmodium falciparum (isolate HB3)</name>
    <dbReference type="NCBI Taxonomy" id="137071"/>
    <lineage>
        <taxon>Eukaryota</taxon>
        <taxon>Sar</taxon>
        <taxon>Alveolata</taxon>
        <taxon>Apicomplexa</taxon>
        <taxon>Aconoidasida</taxon>
        <taxon>Haemosporida</taxon>
        <taxon>Plasmodiidae</taxon>
        <taxon>Plasmodium</taxon>
        <taxon>Plasmodium (Laverania)</taxon>
    </lineage>
</organism>